<keyword evidence="2 10" id="KW-0813">Transport</keyword>
<organism evidence="15 16">
    <name type="scientific">Anaerospora hongkongensis</name>
    <dbReference type="NCBI Taxonomy" id="244830"/>
    <lineage>
        <taxon>Bacteria</taxon>
        <taxon>Bacillati</taxon>
        <taxon>Bacillota</taxon>
        <taxon>Negativicutes</taxon>
        <taxon>Selenomonadales</taxon>
        <taxon>Sporomusaceae</taxon>
        <taxon>Anaerospora</taxon>
    </lineage>
</organism>
<evidence type="ECO:0000256" key="11">
    <source>
        <dbReference type="RuleBase" id="RU003357"/>
    </source>
</evidence>
<keyword evidence="8" id="KW-0675">Receptor</keyword>
<evidence type="ECO:0000256" key="6">
    <source>
        <dbReference type="ARBA" id="ARBA00023077"/>
    </source>
</evidence>
<dbReference type="RefSeq" id="WP_132079068.1">
    <property type="nucleotide sequence ID" value="NZ_SLUI01000005.1"/>
</dbReference>
<keyword evidence="4 10" id="KW-0812">Transmembrane</keyword>
<keyword evidence="5 12" id="KW-0732">Signal</keyword>
<evidence type="ECO:0000256" key="1">
    <source>
        <dbReference type="ARBA" id="ARBA00004571"/>
    </source>
</evidence>
<dbReference type="InterPro" id="IPR039426">
    <property type="entry name" value="TonB-dep_rcpt-like"/>
</dbReference>
<keyword evidence="9 10" id="KW-0998">Cell outer membrane</keyword>
<gene>
    <name evidence="15" type="ORF">EV210_105298</name>
</gene>
<evidence type="ECO:0000256" key="8">
    <source>
        <dbReference type="ARBA" id="ARBA00023170"/>
    </source>
</evidence>
<feature type="domain" description="TonB-dependent receptor-like beta-barrel" evidence="13">
    <location>
        <begin position="247"/>
        <end position="606"/>
    </location>
</feature>
<name>A0A4R1Q782_9FIRM</name>
<evidence type="ECO:0000256" key="12">
    <source>
        <dbReference type="SAM" id="SignalP"/>
    </source>
</evidence>
<evidence type="ECO:0000256" key="3">
    <source>
        <dbReference type="ARBA" id="ARBA00022452"/>
    </source>
</evidence>
<dbReference type="OrthoDB" id="337377at2"/>
<dbReference type="Pfam" id="PF00593">
    <property type="entry name" value="TonB_dep_Rec_b-barrel"/>
    <property type="match status" value="1"/>
</dbReference>
<keyword evidence="7 10" id="KW-0472">Membrane</keyword>
<evidence type="ECO:0000256" key="7">
    <source>
        <dbReference type="ARBA" id="ARBA00023136"/>
    </source>
</evidence>
<protein>
    <submittedName>
        <fullName evidence="15">Vitamin B12 transporter</fullName>
    </submittedName>
</protein>
<feature type="signal peptide" evidence="12">
    <location>
        <begin position="1"/>
        <end position="27"/>
    </location>
</feature>
<dbReference type="PANTHER" id="PTHR30069:SF29">
    <property type="entry name" value="HEMOGLOBIN AND HEMOGLOBIN-HAPTOGLOBIN-BINDING PROTEIN 1-RELATED"/>
    <property type="match status" value="1"/>
</dbReference>
<comment type="subcellular location">
    <subcellularLocation>
        <location evidence="1 10">Cell outer membrane</location>
        <topology evidence="1 10">Multi-pass membrane protein</topology>
    </subcellularLocation>
</comment>
<dbReference type="SUPFAM" id="SSF56935">
    <property type="entry name" value="Porins"/>
    <property type="match status" value="1"/>
</dbReference>
<dbReference type="GO" id="GO:0015344">
    <property type="term" value="F:siderophore uptake transmembrane transporter activity"/>
    <property type="evidence" value="ECO:0007669"/>
    <property type="project" value="TreeGrafter"/>
</dbReference>
<reference evidence="15 16" key="1">
    <citation type="submission" date="2019-03" db="EMBL/GenBank/DDBJ databases">
        <title>Genomic Encyclopedia of Type Strains, Phase IV (KMG-IV): sequencing the most valuable type-strain genomes for metagenomic binning, comparative biology and taxonomic classification.</title>
        <authorList>
            <person name="Goeker M."/>
        </authorList>
    </citation>
    <scope>NUCLEOTIDE SEQUENCE [LARGE SCALE GENOMIC DNA]</scope>
    <source>
        <strain evidence="15 16">DSM 15969</strain>
    </source>
</reference>
<evidence type="ECO:0000313" key="15">
    <source>
        <dbReference type="EMBL" id="TCL37857.1"/>
    </source>
</evidence>
<dbReference type="PANTHER" id="PTHR30069">
    <property type="entry name" value="TONB-DEPENDENT OUTER MEMBRANE RECEPTOR"/>
    <property type="match status" value="1"/>
</dbReference>
<keyword evidence="6 11" id="KW-0798">TonB box</keyword>
<evidence type="ECO:0000256" key="4">
    <source>
        <dbReference type="ARBA" id="ARBA00022692"/>
    </source>
</evidence>
<dbReference type="AlphaFoldDB" id="A0A4R1Q782"/>
<keyword evidence="16" id="KW-1185">Reference proteome</keyword>
<dbReference type="GO" id="GO:0009279">
    <property type="term" value="C:cell outer membrane"/>
    <property type="evidence" value="ECO:0007669"/>
    <property type="project" value="UniProtKB-SubCell"/>
</dbReference>
<proteinExistence type="inferred from homology"/>
<dbReference type="InterPro" id="IPR036942">
    <property type="entry name" value="Beta-barrel_TonB_sf"/>
</dbReference>
<dbReference type="Gene3D" id="2.40.170.20">
    <property type="entry name" value="TonB-dependent receptor, beta-barrel domain"/>
    <property type="match status" value="1"/>
</dbReference>
<keyword evidence="3 10" id="KW-1134">Transmembrane beta strand</keyword>
<dbReference type="Pfam" id="PF07715">
    <property type="entry name" value="Plug"/>
    <property type="match status" value="1"/>
</dbReference>
<dbReference type="EMBL" id="SLUI01000005">
    <property type="protein sequence ID" value="TCL37857.1"/>
    <property type="molecule type" value="Genomic_DNA"/>
</dbReference>
<dbReference type="Proteomes" id="UP000295063">
    <property type="component" value="Unassembled WGS sequence"/>
</dbReference>
<dbReference type="CDD" id="cd01347">
    <property type="entry name" value="ligand_gated_channel"/>
    <property type="match status" value="1"/>
</dbReference>
<dbReference type="InterPro" id="IPR000531">
    <property type="entry name" value="Beta-barrel_TonB"/>
</dbReference>
<evidence type="ECO:0000256" key="9">
    <source>
        <dbReference type="ARBA" id="ARBA00023237"/>
    </source>
</evidence>
<dbReference type="PROSITE" id="PS52016">
    <property type="entry name" value="TONB_DEPENDENT_REC_3"/>
    <property type="match status" value="1"/>
</dbReference>
<evidence type="ECO:0000259" key="14">
    <source>
        <dbReference type="Pfam" id="PF07715"/>
    </source>
</evidence>
<sequence length="640" mass="71970">MNKLQKQVLCSLLGSAILMGLPVASSAEETGSQEFSLDEYVVTASRVPVKQNEIAANVTVITRDEIERSGFSDVPDILKKNNINMEYTRSAAVPVLNGDDRVLILVDGRKMGWNHLIISGNDHAGFNPNLLGVDNIERIEIVRGPASSLYGSEAVGGVINIITRKANSTQTTASTEFGSWGSRRYSFTTQGKNGDISYMVTAEKKKQDDLEYKDPKTGQVKTLDQTYFDQELVTMRLDKDLSSDRSLSMQFERTNGEYGFGGILQSSGQIQHPDGYSTSKSNNIALTYQWGKDRGANDLFRFYHNEYRSDSYNSVLDNNDLTANGVNWQQSWNVNENNSLVSGADWRQEKLEDHQTINKAVTTSAVFLEDRWTLPHSWTLSAGTRYDNHSHFGGKFTSRVTANREINSATNVYASWGQYVKNPTIFQMYTNTEFMKGNPDLQPESGETTMVGINSELGNGVKLQASAYHSKIKDALDWDNRDWDGSGNAYTKYINIDNEERNGLDINLSKQLSPQWNISGGYSYVKIESTNINNREATVANRNSQPNGYRLNVEYDQDKWNSNLTVRRVTGRDLARFTSKSYTTLDMLVNYKINADTRVYLKGYNLTNEAYETIGGYWQSAPGEYPMPARSFYVGVEHKM</sequence>
<comment type="similarity">
    <text evidence="10 11">Belongs to the TonB-dependent receptor family.</text>
</comment>
<evidence type="ECO:0000256" key="2">
    <source>
        <dbReference type="ARBA" id="ARBA00022448"/>
    </source>
</evidence>
<comment type="caution">
    <text evidence="15">The sequence shown here is derived from an EMBL/GenBank/DDBJ whole genome shotgun (WGS) entry which is preliminary data.</text>
</comment>
<dbReference type="InterPro" id="IPR012910">
    <property type="entry name" value="Plug_dom"/>
</dbReference>
<accession>A0A4R1Q782</accession>
<feature type="chain" id="PRO_5038929792" evidence="12">
    <location>
        <begin position="28"/>
        <end position="640"/>
    </location>
</feature>
<evidence type="ECO:0000256" key="10">
    <source>
        <dbReference type="PROSITE-ProRule" id="PRU01360"/>
    </source>
</evidence>
<evidence type="ECO:0000256" key="5">
    <source>
        <dbReference type="ARBA" id="ARBA00022729"/>
    </source>
</evidence>
<evidence type="ECO:0000259" key="13">
    <source>
        <dbReference type="Pfam" id="PF00593"/>
    </source>
</evidence>
<dbReference type="Gene3D" id="2.170.130.10">
    <property type="entry name" value="TonB-dependent receptor, plug domain"/>
    <property type="match status" value="1"/>
</dbReference>
<dbReference type="InterPro" id="IPR037066">
    <property type="entry name" value="Plug_dom_sf"/>
</dbReference>
<evidence type="ECO:0000313" key="16">
    <source>
        <dbReference type="Proteomes" id="UP000295063"/>
    </source>
</evidence>
<dbReference type="GO" id="GO:0044718">
    <property type="term" value="P:siderophore transmembrane transport"/>
    <property type="evidence" value="ECO:0007669"/>
    <property type="project" value="TreeGrafter"/>
</dbReference>
<feature type="domain" description="TonB-dependent receptor plug" evidence="14">
    <location>
        <begin position="51"/>
        <end position="158"/>
    </location>
</feature>